<feature type="binding site" evidence="10">
    <location>
        <position position="101"/>
    </location>
    <ligand>
        <name>Mg(2+)</name>
        <dbReference type="ChEBI" id="CHEBI:18420"/>
        <label>1</label>
        <note>catalytic</note>
    </ligand>
</feature>
<evidence type="ECO:0000256" key="3">
    <source>
        <dbReference type="ARBA" id="ARBA00022475"/>
    </source>
</evidence>
<dbReference type="PANTHER" id="PTHR43028">
    <property type="entry name" value="3'(2'),5'-BISPHOSPHATE NUCLEOTIDASE 1"/>
    <property type="match status" value="1"/>
</dbReference>
<keyword evidence="7 9" id="KW-0460">Magnesium</keyword>
<keyword evidence="4 9" id="KW-0997">Cell inner membrane</keyword>
<feature type="binding site" evidence="9">
    <location>
        <position position="99"/>
    </location>
    <ligand>
        <name>Mg(2+)</name>
        <dbReference type="ChEBI" id="CHEBI:18420"/>
        <label>2</label>
    </ligand>
</feature>
<evidence type="ECO:0000256" key="9">
    <source>
        <dbReference type="HAMAP-Rule" id="MF_02095"/>
    </source>
</evidence>
<keyword evidence="6 9" id="KW-0378">Hydrolase</keyword>
<comment type="similarity">
    <text evidence="2 9">Belongs to the inositol monophosphatase superfamily. CysQ family.</text>
</comment>
<reference evidence="11 12" key="1">
    <citation type="journal article" date="2009" name="Science">
        <title>The dynamics and time scale of ongoing genomic erosion in symbiotic bacteria.</title>
        <authorList>
            <person name="Moran N.A."/>
            <person name="McLaughlin H.J."/>
            <person name="Sorek R."/>
        </authorList>
    </citation>
    <scope>NUCLEOTIDE SEQUENCE [LARGE SCALE GENOMIC DNA]</scope>
    <source>
        <strain evidence="11 12">5A</strain>
    </source>
</reference>
<dbReference type="GO" id="GO:0046854">
    <property type="term" value="P:phosphatidylinositol phosphate biosynthetic process"/>
    <property type="evidence" value="ECO:0007669"/>
    <property type="project" value="InterPro"/>
</dbReference>
<feature type="binding site" evidence="10">
    <location>
        <position position="222"/>
    </location>
    <ligand>
        <name>Mg(2+)</name>
        <dbReference type="ChEBI" id="CHEBI:18420"/>
        <label>1</label>
        <note>catalytic</note>
    </ligand>
</feature>
<dbReference type="EC" id="3.1.3.7" evidence="9"/>
<dbReference type="GO" id="GO:0005886">
    <property type="term" value="C:plasma membrane"/>
    <property type="evidence" value="ECO:0007669"/>
    <property type="project" value="UniProtKB-SubCell"/>
</dbReference>
<evidence type="ECO:0000256" key="7">
    <source>
        <dbReference type="ARBA" id="ARBA00022842"/>
    </source>
</evidence>
<dbReference type="Proteomes" id="UP000006904">
    <property type="component" value="Chromosome"/>
</dbReference>
<dbReference type="AlphaFoldDB" id="A0A7U3YAJ5"/>
<dbReference type="InterPro" id="IPR020550">
    <property type="entry name" value="Inositol_monophosphatase_CS"/>
</dbReference>
<evidence type="ECO:0000256" key="4">
    <source>
        <dbReference type="ARBA" id="ARBA00022519"/>
    </source>
</evidence>
<feature type="binding site" evidence="9">
    <location>
        <position position="222"/>
    </location>
    <ligand>
        <name>Mg(2+)</name>
        <dbReference type="ChEBI" id="CHEBI:18420"/>
        <label>2</label>
    </ligand>
</feature>
<feature type="binding site" evidence="9">
    <location>
        <position position="80"/>
    </location>
    <ligand>
        <name>substrate</name>
    </ligand>
</feature>
<dbReference type="NCBIfam" id="TIGR01331">
    <property type="entry name" value="bisphos_cysQ"/>
    <property type="match status" value="1"/>
</dbReference>
<feature type="binding site" evidence="10">
    <location>
        <position position="80"/>
    </location>
    <ligand>
        <name>Mg(2+)</name>
        <dbReference type="ChEBI" id="CHEBI:18420"/>
        <label>1</label>
        <note>catalytic</note>
    </ligand>
</feature>
<dbReference type="PROSITE" id="PS00629">
    <property type="entry name" value="IMP_1"/>
    <property type="match status" value="1"/>
</dbReference>
<keyword evidence="3 9" id="KW-1003">Cell membrane</keyword>
<dbReference type="GO" id="GO:0000287">
    <property type="term" value="F:magnesium ion binding"/>
    <property type="evidence" value="ECO:0007669"/>
    <property type="project" value="UniProtKB-UniRule"/>
</dbReference>
<feature type="binding site" evidence="9">
    <location>
        <position position="80"/>
    </location>
    <ligand>
        <name>Mg(2+)</name>
        <dbReference type="ChEBI" id="CHEBI:18420"/>
        <label>1</label>
    </ligand>
</feature>
<dbReference type="CDD" id="cd01638">
    <property type="entry name" value="CysQ"/>
    <property type="match status" value="1"/>
</dbReference>
<evidence type="ECO:0000313" key="12">
    <source>
        <dbReference type="Proteomes" id="UP000006904"/>
    </source>
</evidence>
<dbReference type="InterPro" id="IPR006240">
    <property type="entry name" value="CysQ"/>
</dbReference>
<evidence type="ECO:0000256" key="6">
    <source>
        <dbReference type="ARBA" id="ARBA00022801"/>
    </source>
</evidence>
<comment type="cofactor">
    <cofactor evidence="9 10">
        <name>Mg(2+)</name>
        <dbReference type="ChEBI" id="CHEBI:18420"/>
    </cofactor>
</comment>
<dbReference type="PANTHER" id="PTHR43028:SF5">
    <property type="entry name" value="3'(2'),5'-BISPHOSPHATE NUCLEOTIDASE 1"/>
    <property type="match status" value="1"/>
</dbReference>
<feature type="binding site" evidence="10">
    <location>
        <position position="99"/>
    </location>
    <ligand>
        <name>Mg(2+)</name>
        <dbReference type="ChEBI" id="CHEBI:18420"/>
        <label>1</label>
        <note>catalytic</note>
    </ligand>
</feature>
<dbReference type="SUPFAM" id="SSF56655">
    <property type="entry name" value="Carbohydrate phosphatase"/>
    <property type="match status" value="1"/>
</dbReference>
<evidence type="ECO:0000256" key="5">
    <source>
        <dbReference type="ARBA" id="ARBA00022723"/>
    </source>
</evidence>
<dbReference type="GO" id="GO:0000103">
    <property type="term" value="P:sulfate assimilation"/>
    <property type="evidence" value="ECO:0007669"/>
    <property type="project" value="TreeGrafter"/>
</dbReference>
<feature type="binding site" evidence="9">
    <location>
        <position position="222"/>
    </location>
    <ligand>
        <name>substrate</name>
    </ligand>
</feature>
<sequence length="265" mass="29943">MQKINFFDTINNIWRKMLDKICQLARSAGHCIMKLYNSQKFINVSYKPDNTPITDVDYAANNIIKKGLSLISPQIPIISEEESYNFEICRNWNSYWLVDPLDGTKEFLKKNGEFTVNISLIEYGVPILGVIYAPFFDVLYSAFYDNAWKEEKFGSKKKINVAQAEAPLLVISRSHPNETLKNYLEKIKCCKIKKMGSSLKFCLIAEGTAQIYPRFGDTHIWDTAAGHAIVIAAGGKVQTWTGGNLNYSLSSRVSFINSGFYASAL</sequence>
<dbReference type="InterPro" id="IPR020583">
    <property type="entry name" value="Inositol_monoP_metal-BS"/>
</dbReference>
<name>A0A7U3YAJ5_BUCA5</name>
<feature type="binding site" evidence="9">
    <location>
        <begin position="101"/>
        <end position="104"/>
    </location>
    <ligand>
        <name>substrate</name>
    </ligand>
</feature>
<keyword evidence="5 9" id="KW-0479">Metal-binding</keyword>
<dbReference type="PROSITE" id="PS00630">
    <property type="entry name" value="IMP_2"/>
    <property type="match status" value="1"/>
</dbReference>
<evidence type="ECO:0000313" key="11">
    <source>
        <dbReference type="EMBL" id="ACL30901.1"/>
    </source>
</evidence>
<feature type="binding site" evidence="9">
    <location>
        <position position="101"/>
    </location>
    <ligand>
        <name>Mg(2+)</name>
        <dbReference type="ChEBI" id="CHEBI:18420"/>
        <label>1</label>
    </ligand>
</feature>
<feature type="binding site" evidence="9">
    <location>
        <position position="102"/>
    </location>
    <ligand>
        <name>Mg(2+)</name>
        <dbReference type="ChEBI" id="CHEBI:18420"/>
        <label>2</label>
    </ligand>
</feature>
<dbReference type="Pfam" id="PF00459">
    <property type="entry name" value="Inositol_P"/>
    <property type="match status" value="1"/>
</dbReference>
<dbReference type="SMR" id="A0A7U3YAJ5"/>
<evidence type="ECO:0000256" key="10">
    <source>
        <dbReference type="PIRSR" id="PIRSR600760-2"/>
    </source>
</evidence>
<dbReference type="KEGG" id="bap:BUAP5A_554"/>
<comment type="subcellular location">
    <subcellularLocation>
        <location evidence="9">Cell inner membrane</location>
        <topology evidence="9">Peripheral membrane protein</topology>
        <orientation evidence="9">Cytoplasmic side</orientation>
    </subcellularLocation>
</comment>
<evidence type="ECO:0000256" key="8">
    <source>
        <dbReference type="ARBA" id="ARBA00023136"/>
    </source>
</evidence>
<dbReference type="EMBL" id="CP001161">
    <property type="protein sequence ID" value="ACL30901.1"/>
    <property type="molecule type" value="Genomic_DNA"/>
</dbReference>
<dbReference type="HAMAP" id="MF_02095">
    <property type="entry name" value="CysQ"/>
    <property type="match status" value="1"/>
</dbReference>
<accession>A0A7U3YAJ5</accession>
<dbReference type="GO" id="GO:0050427">
    <property type="term" value="P:3'-phosphoadenosine 5'-phosphosulfate metabolic process"/>
    <property type="evidence" value="ECO:0007669"/>
    <property type="project" value="TreeGrafter"/>
</dbReference>
<comment type="catalytic activity">
    <reaction evidence="1 9">
        <text>adenosine 3',5'-bisphosphate + H2O = AMP + phosphate</text>
        <dbReference type="Rhea" id="RHEA:10040"/>
        <dbReference type="ChEBI" id="CHEBI:15377"/>
        <dbReference type="ChEBI" id="CHEBI:43474"/>
        <dbReference type="ChEBI" id="CHEBI:58343"/>
        <dbReference type="ChEBI" id="CHEBI:456215"/>
        <dbReference type="EC" id="3.1.3.7"/>
    </reaction>
</comment>
<gene>
    <name evidence="9 11" type="primary">cysQ</name>
    <name evidence="11" type="ordered locus">BUAP5A_554</name>
</gene>
<dbReference type="Gene3D" id="3.30.540.10">
    <property type="entry name" value="Fructose-1,6-Bisphosphatase, subunit A, domain 1"/>
    <property type="match status" value="1"/>
</dbReference>
<comment type="function">
    <text evidence="9">Converts adenosine-3',5'-bisphosphate (PAP) to AMP.</text>
</comment>
<evidence type="ECO:0000256" key="1">
    <source>
        <dbReference type="ARBA" id="ARBA00001625"/>
    </source>
</evidence>
<feature type="binding site" evidence="9">
    <location>
        <position position="99"/>
    </location>
    <ligand>
        <name>Mg(2+)</name>
        <dbReference type="ChEBI" id="CHEBI:18420"/>
        <label>1</label>
    </ligand>
</feature>
<organism evidence="11 12">
    <name type="scientific">Buchnera aphidicola subsp. Acyrthosiphon pisum (strain 5A)</name>
    <dbReference type="NCBI Taxonomy" id="563178"/>
    <lineage>
        <taxon>Bacteria</taxon>
        <taxon>Pseudomonadati</taxon>
        <taxon>Pseudomonadota</taxon>
        <taxon>Gammaproteobacteria</taxon>
        <taxon>Enterobacterales</taxon>
        <taxon>Erwiniaceae</taxon>
        <taxon>Buchnera</taxon>
    </lineage>
</organism>
<dbReference type="PRINTS" id="PR00377">
    <property type="entry name" value="IMPHPHTASES"/>
</dbReference>
<feature type="binding site" evidence="10">
    <location>
        <position position="102"/>
    </location>
    <ligand>
        <name>Mg(2+)</name>
        <dbReference type="ChEBI" id="CHEBI:18420"/>
        <label>1</label>
        <note>catalytic</note>
    </ligand>
</feature>
<keyword evidence="8 9" id="KW-0472">Membrane</keyword>
<dbReference type="InterPro" id="IPR050725">
    <property type="entry name" value="CysQ/Inositol_MonoPase"/>
</dbReference>
<dbReference type="InterPro" id="IPR000760">
    <property type="entry name" value="Inositol_monophosphatase-like"/>
</dbReference>
<evidence type="ECO:0000256" key="2">
    <source>
        <dbReference type="ARBA" id="ARBA00005289"/>
    </source>
</evidence>
<proteinExistence type="inferred from homology"/>
<dbReference type="OrthoDB" id="9785695at2"/>
<dbReference type="Gene3D" id="3.40.190.80">
    <property type="match status" value="1"/>
</dbReference>
<protein>
    <recommendedName>
        <fullName evidence="9">3'(2'),5'-bisphosphate nucleotidase CysQ</fullName>
        <ecNumber evidence="9">3.1.3.7</ecNumber>
    </recommendedName>
    <alternativeName>
        <fullName evidence="9">3'(2'),5-bisphosphonucleoside 3'(2')-phosphohydrolase</fullName>
    </alternativeName>
    <alternativeName>
        <fullName evidence="9">3'-phosphoadenosine 5'-phosphate phosphatase</fullName>
        <shortName evidence="9">PAP phosphatase</shortName>
    </alternativeName>
</protein>
<dbReference type="GO" id="GO:0008441">
    <property type="term" value="F:3'(2'),5'-bisphosphate nucleotidase activity"/>
    <property type="evidence" value="ECO:0007669"/>
    <property type="project" value="UniProtKB-UniRule"/>
</dbReference>